<feature type="transmembrane region" description="Helical" evidence="6">
    <location>
        <begin position="303"/>
        <end position="327"/>
    </location>
</feature>
<dbReference type="Proteomes" id="UP000494249">
    <property type="component" value="Unassembled WGS sequence"/>
</dbReference>
<feature type="transmembrane region" description="Helical" evidence="6">
    <location>
        <begin position="146"/>
        <end position="164"/>
    </location>
</feature>
<sequence>MAQVVRQLECPARLSLAPSGDPPFIAFLPRSVTSTAAAPALPFRNALFAMLGIGLVNMLVALDQTVVSTALPSIVAELHGFEYYAWIASAYLLASVVTVPVFGRLGDYFGRKRFVIAAVITFTVASVLCGVANDMLFLVIARGLQGVGGGMMVGTAFASIPDLFPDPRARVRWQVVMAAAYGIGTAAGPSLGGWMSEHLGWRSTFLINLPVGGAALYFIWVHLPNFQRPHEGEVKIDWLGAGLVAAVLGGLQAFIEAVPKDGLTAGNITLAVCVAVGAIALYVCEKRATHPIIPLDLFKDSQLVTLFTLGMLSGFVMFSLIFFAPLLLQGGFGLSPQQAGLLATPIAACIAIGSVLNTRIVIHMKKPTRILSIGFGLLLFASIGIAFANAGTPHLWIELPMAAVGIGLGFILNNLNVFGQEIAGRERFGITTALLQSTRMVGGMLGTSIVATVVQHHYRDVVTRTISVLGEPAASQWRPRFVDLRILIDEASRLKLIADMKPTGLDTLALIDTARDALVQSIHIGVWLTAVAALAAALLVQRISHVVFRHG</sequence>
<evidence type="ECO:0000256" key="2">
    <source>
        <dbReference type="ARBA" id="ARBA00022448"/>
    </source>
</evidence>
<gene>
    <name evidence="8" type="primary">mdtD</name>
    <name evidence="8" type="ORF">LMG22037_00608</name>
</gene>
<feature type="transmembrane region" description="Helical" evidence="6">
    <location>
        <begin position="264"/>
        <end position="283"/>
    </location>
</feature>
<dbReference type="GO" id="GO:0022857">
    <property type="term" value="F:transmembrane transporter activity"/>
    <property type="evidence" value="ECO:0007669"/>
    <property type="project" value="InterPro"/>
</dbReference>
<dbReference type="EMBL" id="CADIKB010000002">
    <property type="protein sequence ID" value="CAB3646180.1"/>
    <property type="molecule type" value="Genomic_DNA"/>
</dbReference>
<feature type="transmembrane region" description="Helical" evidence="6">
    <location>
        <begin position="396"/>
        <end position="419"/>
    </location>
</feature>
<feature type="transmembrane region" description="Helical" evidence="6">
    <location>
        <begin position="522"/>
        <end position="540"/>
    </location>
</feature>
<feature type="transmembrane region" description="Helical" evidence="6">
    <location>
        <begin position="339"/>
        <end position="358"/>
    </location>
</feature>
<feature type="transmembrane region" description="Helical" evidence="6">
    <location>
        <begin position="114"/>
        <end position="140"/>
    </location>
</feature>
<evidence type="ECO:0000256" key="6">
    <source>
        <dbReference type="SAM" id="Phobius"/>
    </source>
</evidence>
<protein>
    <submittedName>
        <fullName evidence="8">Multidrug resistance protein MdtD</fullName>
    </submittedName>
</protein>
<keyword evidence="3 6" id="KW-0812">Transmembrane</keyword>
<proteinExistence type="predicted"/>
<evidence type="ECO:0000256" key="1">
    <source>
        <dbReference type="ARBA" id="ARBA00004127"/>
    </source>
</evidence>
<reference evidence="8 9" key="1">
    <citation type="submission" date="2020-04" db="EMBL/GenBank/DDBJ databases">
        <authorList>
            <person name="De Canck E."/>
        </authorList>
    </citation>
    <scope>NUCLEOTIDE SEQUENCE [LARGE SCALE GENOMIC DNA]</scope>
    <source>
        <strain evidence="8 9">LMG 22037</strain>
    </source>
</reference>
<organism evidence="8 9">
    <name type="scientific">Paraburkholderia phenoliruptrix</name>
    <dbReference type="NCBI Taxonomy" id="252970"/>
    <lineage>
        <taxon>Bacteria</taxon>
        <taxon>Pseudomonadati</taxon>
        <taxon>Pseudomonadota</taxon>
        <taxon>Betaproteobacteria</taxon>
        <taxon>Burkholderiales</taxon>
        <taxon>Burkholderiaceae</taxon>
        <taxon>Paraburkholderia</taxon>
    </lineage>
</organism>
<feature type="transmembrane region" description="Helical" evidence="6">
    <location>
        <begin position="370"/>
        <end position="390"/>
    </location>
</feature>
<dbReference type="Gene3D" id="1.20.1250.20">
    <property type="entry name" value="MFS general substrate transporter like domains"/>
    <property type="match status" value="1"/>
</dbReference>
<accession>A0A6J4ZX52</accession>
<comment type="subcellular location">
    <subcellularLocation>
        <location evidence="1">Endomembrane system</location>
        <topology evidence="1">Multi-pass membrane protein</topology>
    </subcellularLocation>
</comment>
<dbReference type="PROSITE" id="PS50850">
    <property type="entry name" value="MFS"/>
    <property type="match status" value="1"/>
</dbReference>
<dbReference type="PANTHER" id="PTHR23501:SF191">
    <property type="entry name" value="VACUOLAR BASIC AMINO ACID TRANSPORTER 4"/>
    <property type="match status" value="1"/>
</dbReference>
<dbReference type="PANTHER" id="PTHR23501">
    <property type="entry name" value="MAJOR FACILITATOR SUPERFAMILY"/>
    <property type="match status" value="1"/>
</dbReference>
<evidence type="ECO:0000313" key="9">
    <source>
        <dbReference type="Proteomes" id="UP000494249"/>
    </source>
</evidence>
<keyword evidence="4 6" id="KW-1133">Transmembrane helix</keyword>
<dbReference type="GO" id="GO:0012505">
    <property type="term" value="C:endomembrane system"/>
    <property type="evidence" value="ECO:0007669"/>
    <property type="project" value="UniProtKB-SubCell"/>
</dbReference>
<dbReference type="InterPro" id="IPR036259">
    <property type="entry name" value="MFS_trans_sf"/>
</dbReference>
<evidence type="ECO:0000259" key="7">
    <source>
        <dbReference type="PROSITE" id="PS50850"/>
    </source>
</evidence>
<feature type="transmembrane region" description="Helical" evidence="6">
    <location>
        <begin position="176"/>
        <end position="195"/>
    </location>
</feature>
<dbReference type="AlphaFoldDB" id="A0A6J4ZX52"/>
<dbReference type="GO" id="GO:0005886">
    <property type="term" value="C:plasma membrane"/>
    <property type="evidence" value="ECO:0007669"/>
    <property type="project" value="TreeGrafter"/>
</dbReference>
<feature type="transmembrane region" description="Helical" evidence="6">
    <location>
        <begin position="207"/>
        <end position="226"/>
    </location>
</feature>
<evidence type="ECO:0000256" key="3">
    <source>
        <dbReference type="ARBA" id="ARBA00022692"/>
    </source>
</evidence>
<feature type="domain" description="Major facilitator superfamily (MFS) profile" evidence="7">
    <location>
        <begin position="49"/>
        <end position="544"/>
    </location>
</feature>
<dbReference type="InterPro" id="IPR020846">
    <property type="entry name" value="MFS_dom"/>
</dbReference>
<feature type="transmembrane region" description="Helical" evidence="6">
    <location>
        <begin position="47"/>
        <end position="71"/>
    </location>
</feature>
<keyword evidence="2" id="KW-0813">Transport</keyword>
<evidence type="ECO:0000256" key="4">
    <source>
        <dbReference type="ARBA" id="ARBA00022989"/>
    </source>
</evidence>
<dbReference type="InterPro" id="IPR011701">
    <property type="entry name" value="MFS"/>
</dbReference>
<feature type="transmembrane region" description="Helical" evidence="6">
    <location>
        <begin position="238"/>
        <end position="258"/>
    </location>
</feature>
<feature type="transmembrane region" description="Helical" evidence="6">
    <location>
        <begin position="83"/>
        <end position="102"/>
    </location>
</feature>
<keyword evidence="5 6" id="KW-0472">Membrane</keyword>
<name>A0A6J4ZX52_9BURK</name>
<evidence type="ECO:0000256" key="5">
    <source>
        <dbReference type="ARBA" id="ARBA00023136"/>
    </source>
</evidence>
<dbReference type="Pfam" id="PF07690">
    <property type="entry name" value="MFS_1"/>
    <property type="match status" value="1"/>
</dbReference>
<dbReference type="SUPFAM" id="SSF103473">
    <property type="entry name" value="MFS general substrate transporter"/>
    <property type="match status" value="1"/>
</dbReference>
<evidence type="ECO:0000313" key="8">
    <source>
        <dbReference type="EMBL" id="CAB3646180.1"/>
    </source>
</evidence>